<sequence length="392" mass="42240">MTHAFARPADRLAAIKPSPIRAIFDRAAKLEADGHKIYHFEIGRPDFDSPAVAKQATIDALESGKVHYAPNAGTADLRAAISEYLADKRHTQYQPNGEIIVTVGANEAVFLAIMAFCGPGDEVVVPIPAWAHYQSCIRLAGATPVEVPLDAANGYQLDLEALSAAISDRTRMVVLCTPNNPTGTVASKSDVDAIAEMLRPTDALLLSDEIYADLTYEVDHASPASYEQLHPRTLSVGGFAKAFAMDGWRLGWLAGPAELIAPALRVRQYTTVCSTTFIQDGGAAALRSARDEAESMRQSFEARRNAALQAISGTDKLRVASPDGAFYLYLSYEPETAEPAEELAVRLLEEHHVAVVPGTAFDPHGGTHAFRVSYACPLEDLTEGLRRIIAAL</sequence>
<feature type="domain" description="Aminotransferase class I/classII large" evidence="7">
    <location>
        <begin position="39"/>
        <end position="388"/>
    </location>
</feature>
<reference evidence="8" key="1">
    <citation type="submission" date="2017-12" db="EMBL/GenBank/DDBJ databases">
        <title>Sequencing the genomes of 1000 Actinobacteria strains.</title>
        <authorList>
            <person name="Klenk H.-P."/>
        </authorList>
    </citation>
    <scope>NUCLEOTIDE SEQUENCE [LARGE SCALE GENOMIC DNA]</scope>
    <source>
        <strain evidence="8">DSM 44228</strain>
    </source>
</reference>
<name>A0A2N3XZG5_SACSN</name>
<dbReference type="STRING" id="994479.GCA_000194155_03367"/>
<dbReference type="Proteomes" id="UP000233786">
    <property type="component" value="Unassembled WGS sequence"/>
</dbReference>
<keyword evidence="5" id="KW-0663">Pyridoxal phosphate</keyword>
<keyword evidence="3 6" id="KW-0032">Aminotransferase</keyword>
<dbReference type="OrthoDB" id="9763453at2"/>
<organism evidence="8 9">
    <name type="scientific">Saccharopolyspora spinosa</name>
    <dbReference type="NCBI Taxonomy" id="60894"/>
    <lineage>
        <taxon>Bacteria</taxon>
        <taxon>Bacillati</taxon>
        <taxon>Actinomycetota</taxon>
        <taxon>Actinomycetes</taxon>
        <taxon>Pseudonocardiales</taxon>
        <taxon>Pseudonocardiaceae</taxon>
        <taxon>Saccharopolyspora</taxon>
    </lineage>
</organism>
<keyword evidence="4 6" id="KW-0808">Transferase</keyword>
<dbReference type="InterPro" id="IPR015424">
    <property type="entry name" value="PyrdxlP-dep_Trfase"/>
</dbReference>
<dbReference type="AlphaFoldDB" id="A0A2N3XZG5"/>
<dbReference type="InterPro" id="IPR004838">
    <property type="entry name" value="NHTrfase_class1_PyrdxlP-BS"/>
</dbReference>
<dbReference type="RefSeq" id="WP_010696368.1">
    <property type="nucleotide sequence ID" value="NZ_CP061007.1"/>
</dbReference>
<dbReference type="InterPro" id="IPR050596">
    <property type="entry name" value="AspAT/PAT-like"/>
</dbReference>
<evidence type="ECO:0000256" key="5">
    <source>
        <dbReference type="ARBA" id="ARBA00022898"/>
    </source>
</evidence>
<dbReference type="CDD" id="cd00609">
    <property type="entry name" value="AAT_like"/>
    <property type="match status" value="1"/>
</dbReference>
<evidence type="ECO:0000256" key="1">
    <source>
        <dbReference type="ARBA" id="ARBA00001933"/>
    </source>
</evidence>
<comment type="cofactor">
    <cofactor evidence="1 6">
        <name>pyridoxal 5'-phosphate</name>
        <dbReference type="ChEBI" id="CHEBI:597326"/>
    </cofactor>
</comment>
<evidence type="ECO:0000256" key="4">
    <source>
        <dbReference type="ARBA" id="ARBA00022679"/>
    </source>
</evidence>
<keyword evidence="9" id="KW-1185">Reference proteome</keyword>
<evidence type="ECO:0000256" key="2">
    <source>
        <dbReference type="ARBA" id="ARBA00007441"/>
    </source>
</evidence>
<dbReference type="PROSITE" id="PS00105">
    <property type="entry name" value="AA_TRANSFER_CLASS_1"/>
    <property type="match status" value="1"/>
</dbReference>
<evidence type="ECO:0000313" key="8">
    <source>
        <dbReference type="EMBL" id="PKW16058.1"/>
    </source>
</evidence>
<evidence type="ECO:0000256" key="3">
    <source>
        <dbReference type="ARBA" id="ARBA00022576"/>
    </source>
</evidence>
<evidence type="ECO:0000259" key="7">
    <source>
        <dbReference type="Pfam" id="PF00155"/>
    </source>
</evidence>
<comment type="similarity">
    <text evidence="2 6">Belongs to the class-I pyridoxal-phosphate-dependent aminotransferase family.</text>
</comment>
<dbReference type="Gene3D" id="3.90.1150.10">
    <property type="entry name" value="Aspartate Aminotransferase, domain 1"/>
    <property type="match status" value="1"/>
</dbReference>
<dbReference type="Pfam" id="PF00155">
    <property type="entry name" value="Aminotran_1_2"/>
    <property type="match status" value="1"/>
</dbReference>
<evidence type="ECO:0000256" key="6">
    <source>
        <dbReference type="RuleBase" id="RU000481"/>
    </source>
</evidence>
<dbReference type="InterPro" id="IPR015421">
    <property type="entry name" value="PyrdxlP-dep_Trfase_major"/>
</dbReference>
<protein>
    <recommendedName>
        <fullName evidence="6">Aminotransferase</fullName>
        <ecNumber evidence="6">2.6.1.-</ecNumber>
    </recommendedName>
</protein>
<dbReference type="GO" id="GO:0030170">
    <property type="term" value="F:pyridoxal phosphate binding"/>
    <property type="evidence" value="ECO:0007669"/>
    <property type="project" value="InterPro"/>
</dbReference>
<dbReference type="GO" id="GO:0008483">
    <property type="term" value="F:transaminase activity"/>
    <property type="evidence" value="ECO:0007669"/>
    <property type="project" value="UniProtKB-KW"/>
</dbReference>
<dbReference type="Gene3D" id="3.40.640.10">
    <property type="entry name" value="Type I PLP-dependent aspartate aminotransferase-like (Major domain)"/>
    <property type="match status" value="1"/>
</dbReference>
<proteinExistence type="inferred from homology"/>
<accession>A0A2N3XZG5</accession>
<dbReference type="EC" id="2.6.1.-" evidence="6"/>
<dbReference type="FunFam" id="3.40.640.10:FF:000033">
    <property type="entry name" value="Aspartate aminotransferase"/>
    <property type="match status" value="1"/>
</dbReference>
<dbReference type="GO" id="GO:0006520">
    <property type="term" value="P:amino acid metabolic process"/>
    <property type="evidence" value="ECO:0007669"/>
    <property type="project" value="InterPro"/>
</dbReference>
<comment type="caution">
    <text evidence="8">The sequence shown here is derived from an EMBL/GenBank/DDBJ whole genome shotgun (WGS) entry which is preliminary data.</text>
</comment>
<gene>
    <name evidence="8" type="ORF">A8926_3850</name>
</gene>
<dbReference type="InterPro" id="IPR015422">
    <property type="entry name" value="PyrdxlP-dep_Trfase_small"/>
</dbReference>
<dbReference type="PANTHER" id="PTHR46383">
    <property type="entry name" value="ASPARTATE AMINOTRANSFERASE"/>
    <property type="match status" value="1"/>
</dbReference>
<evidence type="ECO:0000313" key="9">
    <source>
        <dbReference type="Proteomes" id="UP000233786"/>
    </source>
</evidence>
<dbReference type="PANTHER" id="PTHR46383:SF1">
    <property type="entry name" value="ASPARTATE AMINOTRANSFERASE"/>
    <property type="match status" value="1"/>
</dbReference>
<dbReference type="InterPro" id="IPR004839">
    <property type="entry name" value="Aminotransferase_I/II_large"/>
</dbReference>
<dbReference type="SUPFAM" id="SSF53383">
    <property type="entry name" value="PLP-dependent transferases"/>
    <property type="match status" value="1"/>
</dbReference>
<dbReference type="EMBL" id="PJNB01000001">
    <property type="protein sequence ID" value="PKW16058.1"/>
    <property type="molecule type" value="Genomic_DNA"/>
</dbReference>